<feature type="region of interest" description="Disordered" evidence="4">
    <location>
        <begin position="1008"/>
        <end position="1058"/>
    </location>
</feature>
<keyword evidence="8" id="KW-1185">Reference proteome</keyword>
<dbReference type="PANTHER" id="PTHR21646:SF85">
    <property type="entry name" value="UBIQUITIN CARBOXYL-TERMINAL HYDROLASE 43"/>
    <property type="match status" value="1"/>
</dbReference>
<reference evidence="6" key="1">
    <citation type="submission" date="2015-01" db="EMBL/GenBank/DDBJ databases">
        <title>EvidentialGene: Evidence-directed Construction of Complete mRNA Transcriptomes without Genomes.</title>
        <authorList>
            <person name="Gilbert D.G."/>
        </authorList>
    </citation>
    <scope>NUCLEOTIDE SEQUENCE</scope>
</reference>
<evidence type="ECO:0000313" key="8">
    <source>
        <dbReference type="Proteomes" id="UP000265000"/>
    </source>
</evidence>
<dbReference type="InterPro" id="IPR038765">
    <property type="entry name" value="Papain-like_cys_pep_sf"/>
</dbReference>
<feature type="compositionally biased region" description="Basic and acidic residues" evidence="4">
    <location>
        <begin position="1"/>
        <end position="16"/>
    </location>
</feature>
<evidence type="ECO:0000256" key="4">
    <source>
        <dbReference type="SAM" id="MobiDB-lite"/>
    </source>
</evidence>
<sequence length="1206" mass="133565">MEKQSRVKEEMKEERRKEKRTKSGKLFRKKSLKSVGSFMNRIMKTLGTFTHFGDGVAQDAEDDDGGFGNGAPCTLTASSGIVPEDAPAAWDRVAKHPASTSSSLWAGREKLLYQYGDRVPGVLGLKNHGNTCFLNAVVQCLSNTDLLAEYLGLERYRVDLRQSAGNGLGAEEKRPPRGEVTEQLASLVRALWTLEYTPQLSVDFKTVVSKYGSQFRGNSQHDALEFLLWLLDRVHEDVIKAFHGNSNKTKASEKGPGGAERAPCPDTIQSQQPRIQHSFVQEHFQAQYKSSLTCPHCLKQSNTFDPFLCISLPIPLRQTRPLCVTLVFSTKGQRYLRVGLAVPLFGSVACLRRMVADEGKLSPDQVILTEVYSTGFHRSFFDEDDLTCVAENDVIYAFQAPPLYIRGGSARISGYHHSLPSSPYASGPEGQRLPSSGALSSEFLNHGVPVKILLLVCNAAGTSKQTVRFGPPFLMREDRSISWDQLQQSILSKLYYLMINGAHAQNIRVLFNIRVVGGSTFYNYLSPQDGRPLYHPAVDRALKLCGSGGPPHVKLIIEWEHRVKDCLFGNIHEEVVKDADSVRNLHQQHVQQFSCTLDECFQLYTKEEQLAPDDAWKCPHCKQLQQGMVKMSLWTLPDILILHLKRFRQVGERRDKLTTFVQFPLAGLDMTPHMVSRNNGPHHPAPLQPGWKHCRRPDLAPPDFLYDLYAVCNHHGGMHGGHYTAFCRNSVDGQWYSYDDSAVEPVPEAEVCTRGAYILFYQKRSTIPPWSASSSVTGSTSSSTSDHWLVRLNGGSGSGSLVSGVPSPALLEPAYAPESPELPVFGDEPNRGVEGNGSNQLVRGTKVRSLSMRSPAKPKDTLNKVLPLRWSFGSKDRTKHSVQVQSGELVEYLESGRRPRCTKDPIVALVATPPQRRVLEVGQDCSSPSGSSLSCTDRPSCDTCYSPKIPEGQSRACPEQNTGQGPFNDRNLSSRDDDGFRLGSLSKKLRTDQVRALDLHLQRGGILGGHISHSAPPSRESTLRRTIVQTSGSPRGQKELSSEERRNPRGEEGQSQESLLSFFKPVFTKKEIPRSPAKEQERLNAHEHLGKLASSNIAKLSLSNGTLPAAAPERKRDSTVPDCGSHNCKVQLVNGKAGNQEPVDILRAHSSSNIQTKLDFTFRRCASLQRNGEVGIPPPHRVLLSDKPGYSTLQRTRYSTTSLVPM</sequence>
<reference evidence="7" key="2">
    <citation type="submission" date="2025-05" db="UniProtKB">
        <authorList>
            <consortium name="Ensembl"/>
        </authorList>
    </citation>
    <scope>IDENTIFICATION</scope>
</reference>
<organism evidence="6">
    <name type="scientific">Fundulus heteroclitus</name>
    <name type="common">Killifish</name>
    <name type="synonym">Mummichog</name>
    <dbReference type="NCBI Taxonomy" id="8078"/>
    <lineage>
        <taxon>Eukaryota</taxon>
        <taxon>Metazoa</taxon>
        <taxon>Chordata</taxon>
        <taxon>Craniata</taxon>
        <taxon>Vertebrata</taxon>
        <taxon>Euteleostomi</taxon>
        <taxon>Actinopterygii</taxon>
        <taxon>Neopterygii</taxon>
        <taxon>Teleostei</taxon>
        <taxon>Neoteleostei</taxon>
        <taxon>Acanthomorphata</taxon>
        <taxon>Ovalentaria</taxon>
        <taxon>Atherinomorphae</taxon>
        <taxon>Cyprinodontiformes</taxon>
        <taxon>Fundulidae</taxon>
        <taxon>Fundulus</taxon>
    </lineage>
</organism>
<feature type="domain" description="USP" evidence="5">
    <location>
        <begin position="123"/>
        <end position="764"/>
    </location>
</feature>
<dbReference type="PROSITE" id="PS00973">
    <property type="entry name" value="USP_2"/>
    <property type="match status" value="1"/>
</dbReference>
<protein>
    <recommendedName>
        <fullName evidence="2">ubiquitinyl hydrolase 1</fullName>
        <ecNumber evidence="2">3.4.19.12</ecNumber>
    </recommendedName>
</protein>
<dbReference type="PROSITE" id="PS50235">
    <property type="entry name" value="USP_3"/>
    <property type="match status" value="1"/>
</dbReference>
<dbReference type="GO" id="GO:0004843">
    <property type="term" value="F:cysteine-type deubiquitinase activity"/>
    <property type="evidence" value="ECO:0007669"/>
    <property type="project" value="UniProtKB-EC"/>
</dbReference>
<evidence type="ECO:0000256" key="2">
    <source>
        <dbReference type="ARBA" id="ARBA00012759"/>
    </source>
</evidence>
<evidence type="ECO:0000256" key="3">
    <source>
        <dbReference type="ARBA" id="ARBA00022801"/>
    </source>
</evidence>
<dbReference type="GO" id="GO:0016579">
    <property type="term" value="P:protein deubiquitination"/>
    <property type="evidence" value="ECO:0007669"/>
    <property type="project" value="InterPro"/>
</dbReference>
<dbReference type="PANTHER" id="PTHR21646">
    <property type="entry name" value="UBIQUITIN CARBOXYL-TERMINAL HYDROLASE"/>
    <property type="match status" value="1"/>
</dbReference>
<dbReference type="InterPro" id="IPR001394">
    <property type="entry name" value="Peptidase_C19_UCH"/>
</dbReference>
<feature type="compositionally biased region" description="Basic and acidic residues" evidence="4">
    <location>
        <begin position="1036"/>
        <end position="1052"/>
    </location>
</feature>
<dbReference type="InterPro" id="IPR018200">
    <property type="entry name" value="USP_CS"/>
</dbReference>
<dbReference type="Ensembl" id="ENSFHET00000000283.1">
    <property type="protein sequence ID" value="ENSFHEP00000027382.1"/>
    <property type="gene ID" value="ENSFHEG00000000822.1"/>
</dbReference>
<comment type="catalytic activity">
    <reaction evidence="1">
        <text>Thiol-dependent hydrolysis of ester, thioester, amide, peptide and isopeptide bonds formed by the C-terminal Gly of ubiquitin (a 76-residue protein attached to proteins as an intracellular targeting signal).</text>
        <dbReference type="EC" id="3.4.19.12"/>
    </reaction>
</comment>
<dbReference type="Proteomes" id="UP000265000">
    <property type="component" value="Unplaced"/>
</dbReference>
<name>A0A147A3J1_FUNHE</name>
<evidence type="ECO:0000259" key="5">
    <source>
        <dbReference type="PROSITE" id="PS50235"/>
    </source>
</evidence>
<feature type="region of interest" description="Disordered" evidence="4">
    <location>
        <begin position="951"/>
        <end position="979"/>
    </location>
</feature>
<evidence type="ECO:0000256" key="1">
    <source>
        <dbReference type="ARBA" id="ARBA00000707"/>
    </source>
</evidence>
<dbReference type="Pfam" id="PF00443">
    <property type="entry name" value="UCH"/>
    <property type="match status" value="1"/>
</dbReference>
<evidence type="ECO:0000313" key="6">
    <source>
        <dbReference type="EMBL" id="JAR73130.1"/>
    </source>
</evidence>
<dbReference type="EMBL" id="GCES01013193">
    <property type="protein sequence ID" value="JAR73130.1"/>
    <property type="molecule type" value="Transcribed_RNA"/>
</dbReference>
<dbReference type="InterPro" id="IPR050185">
    <property type="entry name" value="Ub_carboxyl-term_hydrolase"/>
</dbReference>
<feature type="region of interest" description="Disordered" evidence="4">
    <location>
        <begin position="1"/>
        <end position="26"/>
    </location>
</feature>
<dbReference type="CDD" id="cd02674">
    <property type="entry name" value="Peptidase_C19R"/>
    <property type="match status" value="1"/>
</dbReference>
<dbReference type="EC" id="3.4.19.12" evidence="2"/>
<evidence type="ECO:0000313" key="7">
    <source>
        <dbReference type="Ensembl" id="ENSFHEP00000027382.1"/>
    </source>
</evidence>
<dbReference type="SUPFAM" id="SSF54001">
    <property type="entry name" value="Cysteine proteinases"/>
    <property type="match status" value="1"/>
</dbReference>
<accession>A0A147A3J1</accession>
<feature type="compositionally biased region" description="Basic residues" evidence="4">
    <location>
        <begin position="17"/>
        <end position="26"/>
    </location>
</feature>
<dbReference type="STRING" id="8078.ENSFHEP00000027382"/>
<dbReference type="FunFam" id="3.90.70.10:FF:000048">
    <property type="entry name" value="Ubiquitin carboxyl-terminal hydrolase 31"/>
    <property type="match status" value="1"/>
</dbReference>
<dbReference type="Gene3D" id="3.90.70.10">
    <property type="entry name" value="Cysteine proteinases"/>
    <property type="match status" value="2"/>
</dbReference>
<dbReference type="PROSITE" id="PS00972">
    <property type="entry name" value="USP_1"/>
    <property type="match status" value="1"/>
</dbReference>
<keyword evidence="3 6" id="KW-0378">Hydrolase</keyword>
<proteinExistence type="predicted"/>
<dbReference type="AlphaFoldDB" id="A0A147A3J1"/>
<dbReference type="GeneTree" id="ENSGT00940000158772"/>
<dbReference type="InterPro" id="IPR028889">
    <property type="entry name" value="USP"/>
</dbReference>